<dbReference type="AlphaFoldDB" id="A0A0F9S904"/>
<organism evidence="1">
    <name type="scientific">marine sediment metagenome</name>
    <dbReference type="NCBI Taxonomy" id="412755"/>
    <lineage>
        <taxon>unclassified sequences</taxon>
        <taxon>metagenomes</taxon>
        <taxon>ecological metagenomes</taxon>
    </lineage>
</organism>
<accession>A0A0F9S904</accession>
<reference evidence="1" key="1">
    <citation type="journal article" date="2015" name="Nature">
        <title>Complex archaea that bridge the gap between prokaryotes and eukaryotes.</title>
        <authorList>
            <person name="Spang A."/>
            <person name="Saw J.H."/>
            <person name="Jorgensen S.L."/>
            <person name="Zaremba-Niedzwiedzka K."/>
            <person name="Martijn J."/>
            <person name="Lind A.E."/>
            <person name="van Eijk R."/>
            <person name="Schleper C."/>
            <person name="Guy L."/>
            <person name="Ettema T.J."/>
        </authorList>
    </citation>
    <scope>NUCLEOTIDE SEQUENCE</scope>
</reference>
<proteinExistence type="predicted"/>
<protein>
    <submittedName>
        <fullName evidence="1">Uncharacterized protein</fullName>
    </submittedName>
</protein>
<name>A0A0F9S904_9ZZZZ</name>
<sequence>MNKRLAWEDVEDGYPKFEKGKKHHRLHWQKCLFLASDNQDEAYAKVEKYVSIELPSIKSIPGYIPIEKETINDVEESS</sequence>
<evidence type="ECO:0000313" key="1">
    <source>
        <dbReference type="EMBL" id="KKN58757.1"/>
    </source>
</evidence>
<dbReference type="EMBL" id="LAZR01000748">
    <property type="protein sequence ID" value="KKN58757.1"/>
    <property type="molecule type" value="Genomic_DNA"/>
</dbReference>
<comment type="caution">
    <text evidence="1">The sequence shown here is derived from an EMBL/GenBank/DDBJ whole genome shotgun (WGS) entry which is preliminary data.</text>
</comment>
<gene>
    <name evidence="1" type="ORF">LCGC14_0548520</name>
</gene>